<accession>A0AAE1YUT6</accession>
<dbReference type="Gene3D" id="2.40.50.100">
    <property type="match status" value="1"/>
</dbReference>
<dbReference type="Pfam" id="PF00364">
    <property type="entry name" value="Biotin_lipoyl"/>
    <property type="match status" value="1"/>
</dbReference>
<name>A0AAE1YUT6_9LAMI</name>
<dbReference type="AlphaFoldDB" id="A0AAE1YUT6"/>
<dbReference type="GO" id="GO:0006633">
    <property type="term" value="P:fatty acid biosynthetic process"/>
    <property type="evidence" value="ECO:0007669"/>
    <property type="project" value="UniProtKB-KW"/>
</dbReference>
<reference evidence="9" key="1">
    <citation type="submission" date="2020-06" db="EMBL/GenBank/DDBJ databases">
        <authorList>
            <person name="Li T."/>
            <person name="Hu X."/>
            <person name="Zhang T."/>
            <person name="Song X."/>
            <person name="Zhang H."/>
            <person name="Dai N."/>
            <person name="Sheng W."/>
            <person name="Hou X."/>
            <person name="Wei L."/>
        </authorList>
    </citation>
    <scope>NUCLEOTIDE SEQUENCE</scope>
    <source>
        <strain evidence="9">3651</strain>
        <tissue evidence="9">Leaf</tissue>
    </source>
</reference>
<dbReference type="Proteomes" id="UP001293254">
    <property type="component" value="Unassembled WGS sequence"/>
</dbReference>
<dbReference type="GO" id="GO:0009317">
    <property type="term" value="C:acetyl-CoA carboxylase complex"/>
    <property type="evidence" value="ECO:0007669"/>
    <property type="project" value="InterPro"/>
</dbReference>
<evidence type="ECO:0000256" key="5">
    <source>
        <dbReference type="ARBA" id="ARBA00023160"/>
    </source>
</evidence>
<comment type="caution">
    <text evidence="9">The sequence shown here is derived from an EMBL/GenBank/DDBJ whole genome shotgun (WGS) entry which is preliminary data.</text>
</comment>
<reference evidence="9" key="2">
    <citation type="journal article" date="2024" name="Plant">
        <title>Genomic evolution and insights into agronomic trait innovations of Sesamum species.</title>
        <authorList>
            <person name="Miao H."/>
            <person name="Wang L."/>
            <person name="Qu L."/>
            <person name="Liu H."/>
            <person name="Sun Y."/>
            <person name="Le M."/>
            <person name="Wang Q."/>
            <person name="Wei S."/>
            <person name="Zheng Y."/>
            <person name="Lin W."/>
            <person name="Duan Y."/>
            <person name="Cao H."/>
            <person name="Xiong S."/>
            <person name="Wang X."/>
            <person name="Wei L."/>
            <person name="Li C."/>
            <person name="Ma Q."/>
            <person name="Ju M."/>
            <person name="Zhao R."/>
            <person name="Li G."/>
            <person name="Mu C."/>
            <person name="Tian Q."/>
            <person name="Mei H."/>
            <person name="Zhang T."/>
            <person name="Gao T."/>
            <person name="Zhang H."/>
        </authorList>
    </citation>
    <scope>NUCLEOTIDE SEQUENCE</scope>
    <source>
        <strain evidence="9">3651</strain>
    </source>
</reference>
<evidence type="ECO:0000256" key="2">
    <source>
        <dbReference type="ARBA" id="ARBA00022516"/>
    </source>
</evidence>
<dbReference type="InterPro" id="IPR011053">
    <property type="entry name" value="Single_hybrid_motif"/>
</dbReference>
<dbReference type="PROSITE" id="PS00188">
    <property type="entry name" value="BIOTIN"/>
    <property type="match status" value="1"/>
</dbReference>
<feature type="region of interest" description="Disordered" evidence="7">
    <location>
        <begin position="200"/>
        <end position="228"/>
    </location>
</feature>
<keyword evidence="3" id="KW-0276">Fatty acid metabolism</keyword>
<feature type="compositionally biased region" description="Pro residues" evidence="7">
    <location>
        <begin position="296"/>
        <end position="320"/>
    </location>
</feature>
<dbReference type="InterPro" id="IPR001882">
    <property type="entry name" value="Biotin_BS"/>
</dbReference>
<dbReference type="PRINTS" id="PR01071">
    <property type="entry name" value="ACOABIOTINCC"/>
</dbReference>
<feature type="region of interest" description="Disordered" evidence="7">
    <location>
        <begin position="292"/>
        <end position="331"/>
    </location>
</feature>
<evidence type="ECO:0000259" key="8">
    <source>
        <dbReference type="PROSITE" id="PS50968"/>
    </source>
</evidence>
<dbReference type="NCBIfam" id="TIGR00531">
    <property type="entry name" value="BCCP"/>
    <property type="match status" value="1"/>
</dbReference>
<dbReference type="SUPFAM" id="SSF51230">
    <property type="entry name" value="Single hybrid motif"/>
    <property type="match status" value="1"/>
</dbReference>
<evidence type="ECO:0000313" key="9">
    <source>
        <dbReference type="EMBL" id="KAK4436108.1"/>
    </source>
</evidence>
<dbReference type="CDD" id="cd06850">
    <property type="entry name" value="biotinyl_domain"/>
    <property type="match status" value="1"/>
</dbReference>
<keyword evidence="10" id="KW-1185">Reference proteome</keyword>
<feature type="domain" description="Lipoyl-binding" evidence="8">
    <location>
        <begin position="327"/>
        <end position="403"/>
    </location>
</feature>
<evidence type="ECO:0000256" key="6">
    <source>
        <dbReference type="ARBA" id="ARBA00023267"/>
    </source>
</evidence>
<sequence length="404" mass="43381">MKESSVNVEVAKWQFCKFSLVAHVSKKEWPLSPSSRTVQLQPAAVQVWCTVVITTSLVPSPPLQRCSPPADSPNLKHTLHTASAMATAFGTGTALAAASVTENACKSSTYLPLRRCHFLCGSHSDKVSFRLFAKSELRLSSKGLQSGWNCSPVARAQLKEVRSSPWISFEEIFSNLHSFVEKLLEPSVAFEVEVEGSSKTAAATPVQSEGSAAESNDVKLSNEPPPAVLGSEESISEFISQVASIIKLVDSKDIVELQLKQLNCELLIRKEEALTPPPAPITNVQLQTQPTVLAPVPTPSPVPTATPSPAPTRSPAPPKAQPSKSSHPPLKCPMAGTFYRSPAPGEPPFVKVGDKVQKGQVLCIIEAMKLMNEIEADQSGKILEILVEDGKPVSVDTPLFVIEP</sequence>
<dbReference type="PROSITE" id="PS50968">
    <property type="entry name" value="BIOTINYL_LIPOYL"/>
    <property type="match status" value="1"/>
</dbReference>
<keyword evidence="2" id="KW-0444">Lipid biosynthesis</keyword>
<keyword evidence="4" id="KW-0443">Lipid metabolism</keyword>
<evidence type="ECO:0000256" key="3">
    <source>
        <dbReference type="ARBA" id="ARBA00022832"/>
    </source>
</evidence>
<dbReference type="InterPro" id="IPR001249">
    <property type="entry name" value="AcCoA_biotinCC"/>
</dbReference>
<comment type="pathway">
    <text evidence="1">Lipid metabolism; fatty acid biosynthesis.</text>
</comment>
<dbReference type="PANTHER" id="PTHR43416:SF38">
    <property type="entry name" value="BIOTIN CARBOXYL CARRIER PROTEIN OF ACETYL-COA CARBOXYLASE 1, CHLOROPLASTIC"/>
    <property type="match status" value="1"/>
</dbReference>
<evidence type="ECO:0000256" key="7">
    <source>
        <dbReference type="SAM" id="MobiDB-lite"/>
    </source>
</evidence>
<evidence type="ECO:0000256" key="1">
    <source>
        <dbReference type="ARBA" id="ARBA00005194"/>
    </source>
</evidence>
<dbReference type="GO" id="GO:0003989">
    <property type="term" value="F:acetyl-CoA carboxylase activity"/>
    <property type="evidence" value="ECO:0007669"/>
    <property type="project" value="InterPro"/>
</dbReference>
<dbReference type="InterPro" id="IPR050537">
    <property type="entry name" value="2-oxoacid_dehydrogenase"/>
</dbReference>
<dbReference type="EMBL" id="JACGWO010000002">
    <property type="protein sequence ID" value="KAK4436108.1"/>
    <property type="molecule type" value="Genomic_DNA"/>
</dbReference>
<feature type="compositionally biased region" description="Polar residues" evidence="7">
    <location>
        <begin position="200"/>
        <end position="214"/>
    </location>
</feature>
<proteinExistence type="predicted"/>
<keyword evidence="6" id="KW-0092">Biotin</keyword>
<evidence type="ECO:0000256" key="4">
    <source>
        <dbReference type="ARBA" id="ARBA00023098"/>
    </source>
</evidence>
<protein>
    <submittedName>
        <fullName evidence="9">Biotin carboxyl carrier protein of acetyl-CoA carboxylase 1, chloroplastic</fullName>
    </submittedName>
</protein>
<dbReference type="PANTHER" id="PTHR43416">
    <property type="entry name" value="DIHYDROLIPOYLLYSINE-RESIDUE SUCCINYLTRANSFERASE COMPONENT OF 2-OXOGLUTARATE DEHYDROGENASE COMPLEX, MITOCHONDRIAL-RELATED"/>
    <property type="match status" value="1"/>
</dbReference>
<organism evidence="9 10">
    <name type="scientific">Sesamum alatum</name>
    <dbReference type="NCBI Taxonomy" id="300844"/>
    <lineage>
        <taxon>Eukaryota</taxon>
        <taxon>Viridiplantae</taxon>
        <taxon>Streptophyta</taxon>
        <taxon>Embryophyta</taxon>
        <taxon>Tracheophyta</taxon>
        <taxon>Spermatophyta</taxon>
        <taxon>Magnoliopsida</taxon>
        <taxon>eudicotyledons</taxon>
        <taxon>Gunneridae</taxon>
        <taxon>Pentapetalae</taxon>
        <taxon>asterids</taxon>
        <taxon>lamiids</taxon>
        <taxon>Lamiales</taxon>
        <taxon>Pedaliaceae</taxon>
        <taxon>Sesamum</taxon>
    </lineage>
</organism>
<dbReference type="InterPro" id="IPR000089">
    <property type="entry name" value="Biotin_lipoyl"/>
</dbReference>
<keyword evidence="5" id="KW-0275">Fatty acid biosynthesis</keyword>
<gene>
    <name evidence="9" type="ORF">Salat_0774500</name>
</gene>
<evidence type="ECO:0000313" key="10">
    <source>
        <dbReference type="Proteomes" id="UP001293254"/>
    </source>
</evidence>
<dbReference type="FunFam" id="2.40.50.100:FF:000003">
    <property type="entry name" value="Acetyl-CoA carboxylase biotin carboxyl carrier protein"/>
    <property type="match status" value="1"/>
</dbReference>